<keyword evidence="3" id="KW-1185">Reference proteome</keyword>
<evidence type="ECO:0000256" key="1">
    <source>
        <dbReference type="SAM" id="Phobius"/>
    </source>
</evidence>
<sequence length="103" mass="11670">MSPELKILIFTAAAMGFAYLAVYPRMPKKTITRMMRIDLGIGAVLLVVVGLVYAGQGIGFSLIFFDVPWWLYTLVIAMLVETPLFIWFTRKHGIDITDIDDRD</sequence>
<evidence type="ECO:0000313" key="3">
    <source>
        <dbReference type="Proteomes" id="UP000683291"/>
    </source>
</evidence>
<gene>
    <name evidence="2" type="ORF">KDD17_06015</name>
</gene>
<keyword evidence="1" id="KW-0472">Membrane</keyword>
<organism evidence="2 3">
    <name type="scientific">Sulfitobacter albidus</name>
    <dbReference type="NCBI Taxonomy" id="2829501"/>
    <lineage>
        <taxon>Bacteria</taxon>
        <taxon>Pseudomonadati</taxon>
        <taxon>Pseudomonadota</taxon>
        <taxon>Alphaproteobacteria</taxon>
        <taxon>Rhodobacterales</taxon>
        <taxon>Roseobacteraceae</taxon>
        <taxon>Sulfitobacter</taxon>
    </lineage>
</organism>
<reference evidence="2" key="1">
    <citation type="submission" date="2021-04" db="EMBL/GenBank/DDBJ databases">
        <title>Complete genome sequence for Sulfitobacter sp. strain JK7-1.</title>
        <authorList>
            <person name="Park S.-J."/>
        </authorList>
    </citation>
    <scope>NUCLEOTIDE SEQUENCE</scope>
    <source>
        <strain evidence="2">JK7-1</strain>
    </source>
</reference>
<protein>
    <submittedName>
        <fullName evidence="2">Uncharacterized protein</fullName>
    </submittedName>
</protein>
<feature type="transmembrane region" description="Helical" evidence="1">
    <location>
        <begin position="69"/>
        <end position="88"/>
    </location>
</feature>
<dbReference type="AlphaFoldDB" id="A0A975JFF6"/>
<proteinExistence type="predicted"/>
<keyword evidence="1" id="KW-1133">Transmembrane helix</keyword>
<dbReference type="KEGG" id="sual:KDD17_06015"/>
<name>A0A975JFF6_9RHOB</name>
<dbReference type="Proteomes" id="UP000683291">
    <property type="component" value="Chromosome 1"/>
</dbReference>
<dbReference type="RefSeq" id="WP_212705728.1">
    <property type="nucleotide sequence ID" value="NZ_CP073581.1"/>
</dbReference>
<evidence type="ECO:0000313" key="2">
    <source>
        <dbReference type="EMBL" id="QUJ77534.1"/>
    </source>
</evidence>
<accession>A0A975JFF6</accession>
<dbReference type="EMBL" id="CP073581">
    <property type="protein sequence ID" value="QUJ77534.1"/>
    <property type="molecule type" value="Genomic_DNA"/>
</dbReference>
<keyword evidence="1" id="KW-0812">Transmembrane</keyword>
<feature type="transmembrane region" description="Helical" evidence="1">
    <location>
        <begin position="43"/>
        <end position="63"/>
    </location>
</feature>
<feature type="transmembrane region" description="Helical" evidence="1">
    <location>
        <begin position="6"/>
        <end position="23"/>
    </location>
</feature>